<keyword evidence="1" id="KW-0812">Transmembrane</keyword>
<proteinExistence type="predicted"/>
<keyword evidence="1" id="KW-1133">Transmembrane helix</keyword>
<keyword evidence="1" id="KW-0472">Membrane</keyword>
<evidence type="ECO:0000313" key="3">
    <source>
        <dbReference type="Proteomes" id="UP000249808"/>
    </source>
</evidence>
<sequence>MMKCVHCNYKFSFKERMKAGWKPSMNNEVTCPQCGQKQFISNKRLAKSYGLMMFLELIIILLAPMINIPVPLLTILMIVALALVIVFFPMTLKLVAEKDGLLEEQFREMEKKQKGKSL</sequence>
<protein>
    <recommendedName>
        <fullName evidence="4">Cxxc_20_cxxc protein</fullName>
    </recommendedName>
</protein>
<feature type="transmembrane region" description="Helical" evidence="1">
    <location>
        <begin position="72"/>
        <end position="92"/>
    </location>
</feature>
<dbReference type="InterPro" id="IPR026369">
    <property type="entry name" value="CxxC_20_CxxC"/>
</dbReference>
<evidence type="ECO:0000313" key="2">
    <source>
        <dbReference type="EMBL" id="RAK45044.1"/>
    </source>
</evidence>
<dbReference type="Proteomes" id="UP000249808">
    <property type="component" value="Unassembled WGS sequence"/>
</dbReference>
<dbReference type="AlphaFoldDB" id="A0A327ZU39"/>
<evidence type="ECO:0000256" key="1">
    <source>
        <dbReference type="SAM" id="Phobius"/>
    </source>
</evidence>
<evidence type="ECO:0008006" key="4">
    <source>
        <dbReference type="Google" id="ProtNLM"/>
    </source>
</evidence>
<gene>
    <name evidence="2" type="ORF">BHU61_06950</name>
</gene>
<name>A0A327ZU39_9STAP</name>
<dbReference type="EMBL" id="PZJH01000002">
    <property type="protein sequence ID" value="RAK45044.1"/>
    <property type="molecule type" value="Genomic_DNA"/>
</dbReference>
<dbReference type="NCBIfam" id="TIGR04104">
    <property type="entry name" value="cxxc_20_cxxc"/>
    <property type="match status" value="1"/>
</dbReference>
<organism evidence="2 3">
    <name type="scientific">Macrococcus epidermidis</name>
    <dbReference type="NCBI Taxonomy" id="1902580"/>
    <lineage>
        <taxon>Bacteria</taxon>
        <taxon>Bacillati</taxon>
        <taxon>Bacillota</taxon>
        <taxon>Bacilli</taxon>
        <taxon>Bacillales</taxon>
        <taxon>Staphylococcaceae</taxon>
        <taxon>Macrococcus</taxon>
    </lineage>
</organism>
<keyword evidence="3" id="KW-1185">Reference proteome</keyword>
<comment type="caution">
    <text evidence="2">The sequence shown here is derived from an EMBL/GenBank/DDBJ whole genome shotgun (WGS) entry which is preliminary data.</text>
</comment>
<accession>A0A327ZU39</accession>
<reference evidence="2 3" key="1">
    <citation type="journal article" date="2018" name="Front. Microbiol.">
        <title>Description and Comparative Genomics of Macrococcus caseolyticus subsp. hominis subsp. nov., Macrococcus goetzii sp. nov., Macrococcus epidermidis sp. nov., and Macrococcus bohemicus sp. nov., Novel Macrococci From Human Clinical Material With Virulence Potential and Suspected Uptake of Foreign DNA by Natural Transformation.</title>
        <authorList>
            <person name="Maslanova I."/>
            <person name="Wertheimer Z."/>
            <person name="Sedlacek I."/>
            <person name="Svec P."/>
            <person name="Indrakova A."/>
            <person name="Kovarovic V."/>
            <person name="Schumann P."/>
            <person name="Sproer C."/>
            <person name="Kralova S."/>
            <person name="Sedo O."/>
            <person name="Kristofova L."/>
            <person name="Vrbovska V."/>
            <person name="Fuzik T."/>
            <person name="Petras P."/>
            <person name="Zdrahal Z."/>
            <person name="Ruzickova V."/>
            <person name="Doskar J."/>
            <person name="Pantucek R."/>
        </authorList>
    </citation>
    <scope>NUCLEOTIDE SEQUENCE [LARGE SCALE GENOMIC DNA]</scope>
    <source>
        <strain evidence="2 3">01/688</strain>
    </source>
</reference>
<feature type="transmembrane region" description="Helical" evidence="1">
    <location>
        <begin position="49"/>
        <end position="66"/>
    </location>
</feature>